<protein>
    <submittedName>
        <fullName evidence="2">Glycosyl transferase family 2</fullName>
    </submittedName>
</protein>
<dbReference type="SUPFAM" id="SSF53448">
    <property type="entry name" value="Nucleotide-diphospho-sugar transferases"/>
    <property type="match status" value="1"/>
</dbReference>
<dbReference type="Proteomes" id="UP000193804">
    <property type="component" value="Unassembled WGS sequence"/>
</dbReference>
<evidence type="ECO:0000313" key="2">
    <source>
        <dbReference type="EMBL" id="SMG23452.1"/>
    </source>
</evidence>
<dbReference type="PANTHER" id="PTHR22916">
    <property type="entry name" value="GLYCOSYLTRANSFERASE"/>
    <property type="match status" value="1"/>
</dbReference>
<dbReference type="GO" id="GO:0016758">
    <property type="term" value="F:hexosyltransferase activity"/>
    <property type="evidence" value="ECO:0007669"/>
    <property type="project" value="UniProtKB-ARBA"/>
</dbReference>
<evidence type="ECO:0000313" key="3">
    <source>
        <dbReference type="Proteomes" id="UP000193804"/>
    </source>
</evidence>
<keyword evidence="2" id="KW-0808">Transferase</keyword>
<evidence type="ECO:0000259" key="1">
    <source>
        <dbReference type="Pfam" id="PF00535"/>
    </source>
</evidence>
<reference evidence="3" key="1">
    <citation type="submission" date="2017-04" db="EMBL/GenBank/DDBJ databases">
        <authorList>
            <person name="Varghese N."/>
            <person name="Submissions S."/>
        </authorList>
    </citation>
    <scope>NUCLEOTIDE SEQUENCE [LARGE SCALE GENOMIC DNA]</scope>
    <source>
        <strain evidence="3">DSM 4125</strain>
    </source>
</reference>
<dbReference type="PANTHER" id="PTHR22916:SF3">
    <property type="entry name" value="UDP-GLCNAC:BETAGAL BETA-1,3-N-ACETYLGLUCOSAMINYLTRANSFERASE-LIKE PROTEIN 1"/>
    <property type="match status" value="1"/>
</dbReference>
<dbReference type="EMBL" id="FXAW01000002">
    <property type="protein sequence ID" value="SMG23452.1"/>
    <property type="molecule type" value="Genomic_DNA"/>
</dbReference>
<gene>
    <name evidence="2" type="ORF">SAMN05661096_01381</name>
</gene>
<keyword evidence="3" id="KW-1185">Reference proteome</keyword>
<dbReference type="InterPro" id="IPR029044">
    <property type="entry name" value="Nucleotide-diphossugar_trans"/>
</dbReference>
<sequence length="345" mass="40425">MENTIKNLFFFKEIEKLEMENSSPILSIVMPAYNAGAYIKDAIDSVLNQSFRHFELIIINDGSTDETHKIIMSINDERIKYYKNKKNEGLFFTRNRGLSLSEGKYIAMLDSDDIAIQGKFQYQIDFLEKNPDIALLGSSAIIIDENGFETGEVYIQKAPSAAYPSIMLFNNYIIQSSIICKRKIIQKFGYRPEFPPAEDYDLWVRIAKEYSIYSLQKPLIKYRVHSSSISHTNRDIQINGIKNNYREQLKWLRIDATASEIELHYNIANSTFEGSKDFFKTGRSWLKKIHAQNNKTRIFSSKIFNYILLRMWFKIFVRSFKSKPLISIKEFIHLPFLKPFKIIKY</sequence>
<feature type="domain" description="Glycosyltransferase 2-like" evidence="1">
    <location>
        <begin position="27"/>
        <end position="148"/>
    </location>
</feature>
<proteinExistence type="predicted"/>
<dbReference type="Pfam" id="PF00535">
    <property type="entry name" value="Glycos_transf_2"/>
    <property type="match status" value="1"/>
</dbReference>
<dbReference type="Gene3D" id="3.90.550.10">
    <property type="entry name" value="Spore Coat Polysaccharide Biosynthesis Protein SpsA, Chain A"/>
    <property type="match status" value="1"/>
</dbReference>
<dbReference type="AlphaFoldDB" id="A0A1X7J7I8"/>
<name>A0A1X7J7I8_9BACT</name>
<accession>A0A1X7J7I8</accession>
<dbReference type="InterPro" id="IPR001173">
    <property type="entry name" value="Glyco_trans_2-like"/>
</dbReference>
<organism evidence="2 3">
    <name type="scientific">Marivirga sericea</name>
    <dbReference type="NCBI Taxonomy" id="1028"/>
    <lineage>
        <taxon>Bacteria</taxon>
        <taxon>Pseudomonadati</taxon>
        <taxon>Bacteroidota</taxon>
        <taxon>Cytophagia</taxon>
        <taxon>Cytophagales</taxon>
        <taxon>Marivirgaceae</taxon>
        <taxon>Marivirga</taxon>
    </lineage>
</organism>
<dbReference type="STRING" id="1028.SAMN05661096_01381"/>